<evidence type="ECO:0000313" key="3">
    <source>
        <dbReference type="Proteomes" id="UP000215027"/>
    </source>
</evidence>
<dbReference type="InterPro" id="IPR025629">
    <property type="entry name" value="DUF4287"/>
</dbReference>
<keyword evidence="3" id="KW-1185">Reference proteome</keyword>
<organism evidence="2 3">
    <name type="scientific">Candidatus Promineifilum breve</name>
    <dbReference type="NCBI Taxonomy" id="1806508"/>
    <lineage>
        <taxon>Bacteria</taxon>
        <taxon>Bacillati</taxon>
        <taxon>Chloroflexota</taxon>
        <taxon>Ardenticatenia</taxon>
        <taxon>Candidatus Promineifilales</taxon>
        <taxon>Candidatus Promineifilaceae</taxon>
        <taxon>Candidatus Promineifilum</taxon>
    </lineage>
</organism>
<reference evidence="2" key="1">
    <citation type="submission" date="2016-01" db="EMBL/GenBank/DDBJ databases">
        <authorList>
            <person name="Mcilroy J.S."/>
            <person name="Karst M S."/>
            <person name="Albertsen M."/>
        </authorList>
    </citation>
    <scope>NUCLEOTIDE SEQUENCE</scope>
    <source>
        <strain evidence="2">Cfx-K</strain>
    </source>
</reference>
<accession>A0A160T050</accession>
<feature type="domain" description="DUF5655" evidence="1">
    <location>
        <begin position="134"/>
        <end position="243"/>
    </location>
</feature>
<sequence>MSFQAYLDNIKAKTGKTPEDFRAEAKAKGLTQYGELMSWLKTEYGLGHGHANAIAQLIIHNAADKLAKVEEATGLTADDYRALAEQKGIAGYDDLMTWLKGEYKLNPGQANTIAQLILYSGEGTAPAAGKAAQVDPHFAGKKAGWRATYDALVAAAGQFGDDVALAPTRSYISLTRRGKKFAILDPATAERFDVGLKLKGVAPDGRLEAAGSWNNMVTHRVRLGSPEAADEELVGWLRQAYEASV</sequence>
<dbReference type="OrthoDB" id="9809825at2"/>
<dbReference type="RefSeq" id="WP_095042033.1">
    <property type="nucleotide sequence ID" value="NZ_LN890655.1"/>
</dbReference>
<gene>
    <name evidence="2" type="ORF">CFX0092_A0542</name>
</gene>
<dbReference type="InterPro" id="IPR043714">
    <property type="entry name" value="DUF5655"/>
</dbReference>
<dbReference type="KEGG" id="pbf:CFX0092_A0542"/>
<proteinExistence type="predicted"/>
<protein>
    <recommendedName>
        <fullName evidence="1">DUF5655 domain-containing protein</fullName>
    </recommendedName>
</protein>
<dbReference type="EMBL" id="LN890655">
    <property type="protein sequence ID" value="CUS02409.1"/>
    <property type="molecule type" value="Genomic_DNA"/>
</dbReference>
<dbReference type="Pfam" id="PF18899">
    <property type="entry name" value="DUF5655"/>
    <property type="match status" value="1"/>
</dbReference>
<evidence type="ECO:0000259" key="1">
    <source>
        <dbReference type="Pfam" id="PF18899"/>
    </source>
</evidence>
<evidence type="ECO:0000313" key="2">
    <source>
        <dbReference type="EMBL" id="CUS02409.1"/>
    </source>
</evidence>
<name>A0A160T050_9CHLR</name>
<dbReference type="Pfam" id="PF14117">
    <property type="entry name" value="DUF4287"/>
    <property type="match status" value="2"/>
</dbReference>
<dbReference type="AlphaFoldDB" id="A0A160T050"/>
<dbReference type="Proteomes" id="UP000215027">
    <property type="component" value="Chromosome I"/>
</dbReference>